<sequence>MMRLEEMTQIVQRIRSNVNAVMVGKEAVTDYLMIALVAGGHVLLDDVPGTGKTMTAKTFAASLGCSVKRVQFTADLLPSDITGINVFNQQKSEFELRKGPVFANILLADEINRATPRTQSSLLEAMEERQVTIDGDTYKLPLPFLVMATQNPLDQQGTFPLPEAQLDRFLLKIPSGYPNLEQEDTMLQRFASDDPLAAVRAVTTPDELEAMQLLLKEVHVSAAIRQYLLAIMDKTRQHPDLAYGVSPRGSLQLYQAARARALIAGRNYVEPDDVKALIGPVCAHRLSMGDGLSDFSAVQQVLEEIVRQVPVPTELAQHESR</sequence>
<dbReference type="PIRSF" id="PIRSF002849">
    <property type="entry name" value="AAA_ATPase_chaperone_MoxR_prd"/>
    <property type="match status" value="1"/>
</dbReference>
<evidence type="ECO:0000259" key="4">
    <source>
        <dbReference type="SMART" id="SM00382"/>
    </source>
</evidence>
<dbReference type="InterPro" id="IPR050764">
    <property type="entry name" value="CbbQ/NirQ/NorQ/GpvN"/>
</dbReference>
<reference evidence="5" key="1">
    <citation type="submission" date="2021-04" db="EMBL/GenBank/DDBJ databases">
        <title>Draft genome sequence of Xylanibacillus composti strain K13.</title>
        <authorList>
            <person name="Uke A."/>
            <person name="Chhe C."/>
            <person name="Baramee S."/>
            <person name="Kosugi A."/>
        </authorList>
    </citation>
    <scope>NUCLEOTIDE SEQUENCE</scope>
    <source>
        <strain evidence="5">K13</strain>
    </source>
</reference>
<dbReference type="PANTHER" id="PTHR42759:SF5">
    <property type="entry name" value="METHANOL DEHYDROGENASE REGULATOR"/>
    <property type="match status" value="1"/>
</dbReference>
<dbReference type="Pfam" id="PF07726">
    <property type="entry name" value="AAA_3"/>
    <property type="match status" value="1"/>
</dbReference>
<dbReference type="Pfam" id="PF17863">
    <property type="entry name" value="AAA_lid_2"/>
    <property type="match status" value="1"/>
</dbReference>
<dbReference type="InterPro" id="IPR027417">
    <property type="entry name" value="P-loop_NTPase"/>
</dbReference>
<dbReference type="GO" id="GO:0005524">
    <property type="term" value="F:ATP binding"/>
    <property type="evidence" value="ECO:0007669"/>
    <property type="project" value="UniProtKB-KW"/>
</dbReference>
<name>A0A8J4H2V6_9BACL</name>
<gene>
    <name evidence="5" type="ORF">XYCOK13_05270</name>
</gene>
<accession>A0A8J4H2V6</accession>
<evidence type="ECO:0000313" key="5">
    <source>
        <dbReference type="EMBL" id="GIQ67703.1"/>
    </source>
</evidence>
<keyword evidence="2" id="KW-0067">ATP-binding</keyword>
<dbReference type="GO" id="GO:0016887">
    <property type="term" value="F:ATP hydrolysis activity"/>
    <property type="evidence" value="ECO:0007669"/>
    <property type="project" value="InterPro"/>
</dbReference>
<comment type="similarity">
    <text evidence="3">Belongs to the MoxR family.</text>
</comment>
<dbReference type="Gene3D" id="1.10.8.80">
    <property type="entry name" value="Magnesium chelatase subunit I, C-Terminal domain"/>
    <property type="match status" value="1"/>
</dbReference>
<dbReference type="CDD" id="cd00009">
    <property type="entry name" value="AAA"/>
    <property type="match status" value="1"/>
</dbReference>
<dbReference type="Proteomes" id="UP000677918">
    <property type="component" value="Unassembled WGS sequence"/>
</dbReference>
<evidence type="ECO:0000256" key="2">
    <source>
        <dbReference type="ARBA" id="ARBA00022840"/>
    </source>
</evidence>
<protein>
    <submittedName>
        <fullName evidence="5">ATPase</fullName>
    </submittedName>
</protein>
<dbReference type="EMBL" id="BOVK01000006">
    <property type="protein sequence ID" value="GIQ67703.1"/>
    <property type="molecule type" value="Genomic_DNA"/>
</dbReference>
<dbReference type="InterPro" id="IPR041628">
    <property type="entry name" value="ChlI/MoxR_AAA_lid"/>
</dbReference>
<dbReference type="InterPro" id="IPR011703">
    <property type="entry name" value="ATPase_AAA-3"/>
</dbReference>
<comment type="caution">
    <text evidence="5">The sequence shown here is derived from an EMBL/GenBank/DDBJ whole genome shotgun (WGS) entry which is preliminary data.</text>
</comment>
<proteinExistence type="inferred from homology"/>
<dbReference type="InterPro" id="IPR003593">
    <property type="entry name" value="AAA+_ATPase"/>
</dbReference>
<dbReference type="Gene3D" id="3.40.50.300">
    <property type="entry name" value="P-loop containing nucleotide triphosphate hydrolases"/>
    <property type="match status" value="1"/>
</dbReference>
<dbReference type="SUPFAM" id="SSF52540">
    <property type="entry name" value="P-loop containing nucleoside triphosphate hydrolases"/>
    <property type="match status" value="1"/>
</dbReference>
<dbReference type="AlphaFoldDB" id="A0A8J4H2V6"/>
<keyword evidence="1" id="KW-0547">Nucleotide-binding</keyword>
<dbReference type="FunFam" id="3.40.50.300:FF:000640">
    <property type="entry name" value="MoxR family ATPase"/>
    <property type="match status" value="1"/>
</dbReference>
<keyword evidence="6" id="KW-1185">Reference proteome</keyword>
<evidence type="ECO:0000256" key="1">
    <source>
        <dbReference type="ARBA" id="ARBA00022741"/>
    </source>
</evidence>
<feature type="domain" description="AAA+ ATPase" evidence="4">
    <location>
        <begin position="38"/>
        <end position="179"/>
    </location>
</feature>
<evidence type="ECO:0000313" key="6">
    <source>
        <dbReference type="Proteomes" id="UP000677918"/>
    </source>
</evidence>
<dbReference type="RefSeq" id="WP_308443005.1">
    <property type="nucleotide sequence ID" value="NZ_BOVK01000006.1"/>
</dbReference>
<evidence type="ECO:0000256" key="3">
    <source>
        <dbReference type="ARBA" id="ARBA00061607"/>
    </source>
</evidence>
<organism evidence="5 6">
    <name type="scientific">Xylanibacillus composti</name>
    <dbReference type="NCBI Taxonomy" id="1572762"/>
    <lineage>
        <taxon>Bacteria</taxon>
        <taxon>Bacillati</taxon>
        <taxon>Bacillota</taxon>
        <taxon>Bacilli</taxon>
        <taxon>Bacillales</taxon>
        <taxon>Paenibacillaceae</taxon>
        <taxon>Xylanibacillus</taxon>
    </lineage>
</organism>
<dbReference type="SMART" id="SM00382">
    <property type="entry name" value="AAA"/>
    <property type="match status" value="1"/>
</dbReference>
<dbReference type="PANTHER" id="PTHR42759">
    <property type="entry name" value="MOXR FAMILY PROTEIN"/>
    <property type="match status" value="1"/>
</dbReference>